<evidence type="ECO:0000256" key="1">
    <source>
        <dbReference type="ARBA" id="ARBA00004141"/>
    </source>
</evidence>
<feature type="transmembrane region" description="Helical" evidence="10">
    <location>
        <begin position="370"/>
        <end position="393"/>
    </location>
</feature>
<dbReference type="Pfam" id="PF00654">
    <property type="entry name" value="Voltage_CLC"/>
    <property type="match status" value="1"/>
</dbReference>
<keyword evidence="2" id="KW-0813">Transport</keyword>
<evidence type="ECO:0000256" key="3">
    <source>
        <dbReference type="ARBA" id="ARBA00022692"/>
    </source>
</evidence>
<keyword evidence="5" id="KW-0406">Ion transport</keyword>
<keyword evidence="12" id="KW-1185">Reference proteome</keyword>
<feature type="transmembrane region" description="Helical" evidence="10">
    <location>
        <begin position="168"/>
        <end position="193"/>
    </location>
</feature>
<keyword evidence="3 10" id="KW-0812">Transmembrane</keyword>
<feature type="transmembrane region" description="Helical" evidence="10">
    <location>
        <begin position="25"/>
        <end position="50"/>
    </location>
</feature>
<feature type="transmembrane region" description="Helical" evidence="10">
    <location>
        <begin position="70"/>
        <end position="90"/>
    </location>
</feature>
<dbReference type="SUPFAM" id="SSF81340">
    <property type="entry name" value="Clc chloride channel"/>
    <property type="match status" value="1"/>
</dbReference>
<dbReference type="InterPro" id="IPR014743">
    <property type="entry name" value="Cl-channel_core"/>
</dbReference>
<dbReference type="PANTHER" id="PTHR43427">
    <property type="entry name" value="CHLORIDE CHANNEL PROTEIN CLC-E"/>
    <property type="match status" value="1"/>
</dbReference>
<protein>
    <submittedName>
        <fullName evidence="11">Chloride channel protein</fullName>
    </submittedName>
</protein>
<reference evidence="11 12" key="1">
    <citation type="journal article" date="2015" name="Genome Announc.">
        <title>Complete Genome Sequence of Sedimenticola thiotaurini Strain SIP-G1, a Polyphosphate- and Polyhydroxyalkanoate-Accumulating Sulfur-Oxidizing Gammaproteobacterium Isolated from Salt Marsh Sediments.</title>
        <authorList>
            <person name="Flood B.E."/>
            <person name="Jones D.S."/>
            <person name="Bailey J.V."/>
        </authorList>
    </citation>
    <scope>NUCLEOTIDE SEQUENCE [LARGE SCALE GENOMIC DNA]</scope>
    <source>
        <strain evidence="11 12">SIP-G1</strain>
    </source>
</reference>
<dbReference type="Proteomes" id="UP000034410">
    <property type="component" value="Chromosome"/>
</dbReference>
<evidence type="ECO:0000256" key="2">
    <source>
        <dbReference type="ARBA" id="ARBA00022448"/>
    </source>
</evidence>
<evidence type="ECO:0000313" key="11">
    <source>
        <dbReference type="EMBL" id="AKH22277.1"/>
    </source>
</evidence>
<sequence>MKQRFRGWYGNRLERLQLHLSRHDALLQLSLLGLLTGLLAGSVIVLFRIVVEQTQASFLLDSMPENYEALSPWARFLLPIGGALVIALIFRRYGQGNTVLGVTYVMERMAYHQGYLTLRAFILQFVGAAVAIISGHSVGREGPHILLGAASGSLLGQRLSLPNNSIRTLLGCGTAAGIAASFNTPLAGVIFALEVVMMEYSLVSFIPVILSAVTATVISIAVFGNAPAFQIPSMTLPSLAEIPVVLLLGLLVGGLASLFIHLMQLTMGRVAAVPFWLRVLIAGLLMGVIGLLVPQAMGIGYDTVNSALLGELGISLLLMILVAKVLATVASLGLGIPGGNIGPLLFLGGCLGSLTGQIATHVFHHDTLDVGFYALLGLGAMMGATLQAPLAALTAMMELTHAPQTIMPGMLVIVVAGLTVREFFHKESLFLTLMRAIGKDYDSNPVMLALRRAGVASVMRRRFARVDRLISHDKAEALLQDEPEWLLIQGDEQPVSLMPALDLLRYLKSDAGGALNELDLLEIPGRRIDVAPIYLQATLQEALEKLNGGAEALYVERMTAPGIRRIYGVLTREQLESAYKL</sequence>
<feature type="transmembrane region" description="Helical" evidence="10">
    <location>
        <begin position="275"/>
        <end position="293"/>
    </location>
</feature>
<feature type="transmembrane region" description="Helical" evidence="10">
    <location>
        <begin position="200"/>
        <end position="222"/>
    </location>
</feature>
<keyword evidence="7" id="KW-0869">Chloride channel</keyword>
<evidence type="ECO:0000256" key="9">
    <source>
        <dbReference type="ARBA" id="ARBA00023303"/>
    </source>
</evidence>
<name>A0A0F7K381_9GAMM</name>
<organism evidence="11 12">
    <name type="scientific">Sedimenticola thiotaurini</name>
    <dbReference type="NCBI Taxonomy" id="1543721"/>
    <lineage>
        <taxon>Bacteria</taxon>
        <taxon>Pseudomonadati</taxon>
        <taxon>Pseudomonadota</taxon>
        <taxon>Gammaproteobacteria</taxon>
        <taxon>Chromatiales</taxon>
        <taxon>Sedimenticolaceae</taxon>
        <taxon>Sedimenticola</taxon>
    </lineage>
</organism>
<evidence type="ECO:0000256" key="4">
    <source>
        <dbReference type="ARBA" id="ARBA00022989"/>
    </source>
</evidence>
<feature type="transmembrane region" description="Helical" evidence="10">
    <location>
        <begin position="116"/>
        <end position="138"/>
    </location>
</feature>
<gene>
    <name evidence="11" type="ORF">AAY24_13765</name>
</gene>
<dbReference type="GO" id="GO:0005254">
    <property type="term" value="F:chloride channel activity"/>
    <property type="evidence" value="ECO:0007669"/>
    <property type="project" value="UniProtKB-KW"/>
</dbReference>
<dbReference type="GO" id="GO:0034707">
    <property type="term" value="C:chloride channel complex"/>
    <property type="evidence" value="ECO:0007669"/>
    <property type="project" value="UniProtKB-KW"/>
</dbReference>
<dbReference type="PANTHER" id="PTHR43427:SF6">
    <property type="entry name" value="CHLORIDE CHANNEL PROTEIN CLC-E"/>
    <property type="match status" value="1"/>
</dbReference>
<dbReference type="AlphaFoldDB" id="A0A0F7K381"/>
<evidence type="ECO:0000256" key="10">
    <source>
        <dbReference type="SAM" id="Phobius"/>
    </source>
</evidence>
<dbReference type="EMBL" id="CP011412">
    <property type="protein sequence ID" value="AKH22277.1"/>
    <property type="molecule type" value="Genomic_DNA"/>
</dbReference>
<accession>A0A0F7K381</accession>
<feature type="transmembrane region" description="Helical" evidence="10">
    <location>
        <begin position="313"/>
        <end position="332"/>
    </location>
</feature>
<dbReference type="InterPro" id="IPR050368">
    <property type="entry name" value="ClC-type_chloride_channel"/>
</dbReference>
<keyword evidence="6 10" id="KW-0472">Membrane</keyword>
<evidence type="ECO:0000256" key="8">
    <source>
        <dbReference type="ARBA" id="ARBA00023214"/>
    </source>
</evidence>
<feature type="transmembrane region" description="Helical" evidence="10">
    <location>
        <begin position="242"/>
        <end position="263"/>
    </location>
</feature>
<dbReference type="Gene3D" id="1.10.3080.10">
    <property type="entry name" value="Clc chloride channel"/>
    <property type="match status" value="1"/>
</dbReference>
<keyword evidence="9" id="KW-0407">Ion channel</keyword>
<comment type="subcellular location">
    <subcellularLocation>
        <location evidence="1">Membrane</location>
        <topology evidence="1">Multi-pass membrane protein</topology>
    </subcellularLocation>
</comment>
<evidence type="ECO:0000256" key="5">
    <source>
        <dbReference type="ARBA" id="ARBA00023065"/>
    </source>
</evidence>
<feature type="transmembrane region" description="Helical" evidence="10">
    <location>
        <begin position="405"/>
        <end position="424"/>
    </location>
</feature>
<dbReference type="CDD" id="cd00400">
    <property type="entry name" value="Voltage_gated_ClC"/>
    <property type="match status" value="1"/>
</dbReference>
<dbReference type="KEGG" id="seds:AAY24_13765"/>
<keyword evidence="4 10" id="KW-1133">Transmembrane helix</keyword>
<dbReference type="InterPro" id="IPR001807">
    <property type="entry name" value="ClC"/>
</dbReference>
<proteinExistence type="predicted"/>
<evidence type="ECO:0000256" key="7">
    <source>
        <dbReference type="ARBA" id="ARBA00023173"/>
    </source>
</evidence>
<evidence type="ECO:0000313" key="12">
    <source>
        <dbReference type="Proteomes" id="UP000034410"/>
    </source>
</evidence>
<keyword evidence="8" id="KW-0868">Chloride</keyword>
<dbReference type="PRINTS" id="PR00762">
    <property type="entry name" value="CLCHANNEL"/>
</dbReference>
<evidence type="ECO:0000256" key="6">
    <source>
        <dbReference type="ARBA" id="ARBA00023136"/>
    </source>
</evidence>
<feature type="transmembrane region" description="Helical" evidence="10">
    <location>
        <begin position="344"/>
        <end position="364"/>
    </location>
</feature>